<evidence type="ECO:0000256" key="1">
    <source>
        <dbReference type="SAM" id="Coils"/>
    </source>
</evidence>
<feature type="compositionally biased region" description="Pro residues" evidence="2">
    <location>
        <begin position="201"/>
        <end position="213"/>
    </location>
</feature>
<gene>
    <name evidence="4" type="ORF">HF086_016899</name>
</gene>
<protein>
    <recommendedName>
        <fullName evidence="3">RH2 domain-containing protein</fullName>
    </recommendedName>
</protein>
<accession>A0A922MAB5</accession>
<feature type="domain" description="RH2" evidence="3">
    <location>
        <begin position="87"/>
        <end position="169"/>
    </location>
</feature>
<evidence type="ECO:0000259" key="3">
    <source>
        <dbReference type="PROSITE" id="PS51777"/>
    </source>
</evidence>
<dbReference type="Proteomes" id="UP000814243">
    <property type="component" value="Unassembled WGS sequence"/>
</dbReference>
<feature type="region of interest" description="Disordered" evidence="2">
    <location>
        <begin position="66"/>
        <end position="87"/>
    </location>
</feature>
<comment type="caution">
    <text evidence="4">The sequence shown here is derived from an EMBL/GenBank/DDBJ whole genome shotgun (WGS) entry which is preliminary data.</text>
</comment>
<evidence type="ECO:0000256" key="2">
    <source>
        <dbReference type="SAM" id="MobiDB-lite"/>
    </source>
</evidence>
<evidence type="ECO:0000313" key="5">
    <source>
        <dbReference type="Proteomes" id="UP000814243"/>
    </source>
</evidence>
<name>A0A922MAB5_SPOEX</name>
<evidence type="ECO:0000313" key="4">
    <source>
        <dbReference type="EMBL" id="KAH9632700.1"/>
    </source>
</evidence>
<feature type="coiled-coil region" evidence="1">
    <location>
        <begin position="13"/>
        <end position="61"/>
    </location>
</feature>
<dbReference type="InterPro" id="IPR034744">
    <property type="entry name" value="RH2"/>
</dbReference>
<dbReference type="PROSITE" id="PS51777">
    <property type="entry name" value="RH2"/>
    <property type="match status" value="1"/>
</dbReference>
<dbReference type="EMBL" id="JACEFF010000698">
    <property type="protein sequence ID" value="KAH9632700.1"/>
    <property type="molecule type" value="Genomic_DNA"/>
</dbReference>
<reference evidence="4" key="1">
    <citation type="journal article" date="2021" name="G3 (Bethesda)">
        <title>Genome and transcriptome analysis of the beet armyworm Spodoptera exigua reveals targets for pest control. .</title>
        <authorList>
            <person name="Simon S."/>
            <person name="Breeschoten T."/>
            <person name="Jansen H.J."/>
            <person name="Dirks R.P."/>
            <person name="Schranz M.E."/>
            <person name="Ros V.I.D."/>
        </authorList>
    </citation>
    <scope>NUCLEOTIDE SEQUENCE</scope>
    <source>
        <strain evidence="4">TB_SE_WUR_2020</strain>
    </source>
</reference>
<proteinExistence type="predicted"/>
<sequence>MAILDTLQLTNQVEKLAQVSRDLRRKHKQIQNQMRLVCEERSELTAIVQSQQRDIAALQQDSAQNKKCPTCGVATPDGGDDDDQSSKPTFSVRELRAILHERNELKLKLSRAEEQLSALQADQQHDSGSDTSPSVSTAHPEEEEPPVQGPLPAEPDDAPWKRNSGIRKFLSGYVFASSLLSLISPWAGSSDARYHRSGAHPLPPRTPQVPPPPPRRHSIPPAPLRTPPHRRYSDVRNPPVSKLDLRQELLNLNLGTQEFDSWIGDKFNETEEYENVFYYDRFDHDIPLQRTISLDRGIDIFNHLQAIGSDSSGSDGSLWTVDSEGRDSLTGRYRSFEDIPTSPYRARSRSASYGVETFSERDLALAVLNESYKNLGATSGSVTPQIRKLQRCFTFAGTFDSIKDRTSVENIQDASERPKLTLRIPKREDSTSCPVSPEISRLKNFFNKSADNVETKMSDDEDQEFEAQKPVYRSISVEFNQGEGSAVRQRRSGLQDIMMKDLRRQVLVKQEFKSSETLKNRSPELGGTWENPHKIIDRNSNTKSNFLSLPGNTDGNVIVPTIIISDADSHGVANISNTSNYIDVSRNCDCRICKESEGRYFVRSVLSKLFVKIVSCNSRKLYWDENNNVNENEMYKCLMHVLKLMLGLWLRHLDHNQ</sequence>
<dbReference type="SUPFAM" id="SSF161256">
    <property type="entry name" value="RILP dimerisation region"/>
    <property type="match status" value="1"/>
</dbReference>
<keyword evidence="1" id="KW-0175">Coiled coil</keyword>
<feature type="region of interest" description="Disordered" evidence="2">
    <location>
        <begin position="517"/>
        <end position="536"/>
    </location>
</feature>
<feature type="region of interest" description="Disordered" evidence="2">
    <location>
        <begin position="194"/>
        <end position="237"/>
    </location>
</feature>
<organism evidence="4 5">
    <name type="scientific">Spodoptera exigua</name>
    <name type="common">Beet armyworm</name>
    <name type="synonym">Noctua fulgens</name>
    <dbReference type="NCBI Taxonomy" id="7107"/>
    <lineage>
        <taxon>Eukaryota</taxon>
        <taxon>Metazoa</taxon>
        <taxon>Ecdysozoa</taxon>
        <taxon>Arthropoda</taxon>
        <taxon>Hexapoda</taxon>
        <taxon>Insecta</taxon>
        <taxon>Pterygota</taxon>
        <taxon>Neoptera</taxon>
        <taxon>Endopterygota</taxon>
        <taxon>Lepidoptera</taxon>
        <taxon>Glossata</taxon>
        <taxon>Ditrysia</taxon>
        <taxon>Noctuoidea</taxon>
        <taxon>Noctuidae</taxon>
        <taxon>Amphipyrinae</taxon>
        <taxon>Spodoptera</taxon>
    </lineage>
</organism>
<dbReference type="AlphaFoldDB" id="A0A922MAB5"/>
<feature type="region of interest" description="Disordered" evidence="2">
    <location>
        <begin position="116"/>
        <end position="160"/>
    </location>
</feature>